<dbReference type="InParanoid" id="A0A1S3K6Q9"/>
<dbReference type="InterPro" id="IPR015621">
    <property type="entry name" value="IL-1_rcpt_fam"/>
</dbReference>
<evidence type="ECO:0000256" key="4">
    <source>
        <dbReference type="ARBA" id="ARBA00023319"/>
    </source>
</evidence>
<protein>
    <submittedName>
        <fullName evidence="11">Uncharacterized protein LOC106179130</fullName>
    </submittedName>
</protein>
<dbReference type="AlphaFoldDB" id="A0A1S3K6Q9"/>
<feature type="signal peptide" evidence="7">
    <location>
        <begin position="1"/>
        <end position="19"/>
    </location>
</feature>
<reference evidence="11" key="1">
    <citation type="submission" date="2025-08" db="UniProtKB">
        <authorList>
            <consortium name="RefSeq"/>
        </authorList>
    </citation>
    <scope>IDENTIFICATION</scope>
    <source>
        <tissue evidence="11">Gonads</tissue>
    </source>
</reference>
<dbReference type="SUPFAM" id="SSF52200">
    <property type="entry name" value="Toll/Interleukin receptor TIR domain"/>
    <property type="match status" value="1"/>
</dbReference>
<keyword evidence="6" id="KW-1133">Transmembrane helix</keyword>
<evidence type="ECO:0000256" key="7">
    <source>
        <dbReference type="SAM" id="SignalP"/>
    </source>
</evidence>
<evidence type="ECO:0000313" key="11">
    <source>
        <dbReference type="RefSeq" id="XP_013418114.1"/>
    </source>
</evidence>
<dbReference type="GO" id="GO:0007165">
    <property type="term" value="P:signal transduction"/>
    <property type="evidence" value="ECO:0007669"/>
    <property type="project" value="InterPro"/>
</dbReference>
<evidence type="ECO:0000259" key="8">
    <source>
        <dbReference type="PROSITE" id="PS50104"/>
    </source>
</evidence>
<dbReference type="InterPro" id="IPR000157">
    <property type="entry name" value="TIR_dom"/>
</dbReference>
<dbReference type="PANTHER" id="PTHR11890">
    <property type="entry name" value="INTERLEUKIN-1 RECEPTOR FAMILY MEMBER"/>
    <property type="match status" value="1"/>
</dbReference>
<dbReference type="InterPro" id="IPR036179">
    <property type="entry name" value="Ig-like_dom_sf"/>
</dbReference>
<keyword evidence="3" id="KW-0325">Glycoprotein</keyword>
<dbReference type="KEGG" id="lak:106179130"/>
<feature type="domain" description="Ig-like" evidence="9">
    <location>
        <begin position="144"/>
        <end position="259"/>
    </location>
</feature>
<keyword evidence="10" id="KW-1185">Reference proteome</keyword>
<dbReference type="OrthoDB" id="6148093at2759"/>
<feature type="compositionally biased region" description="Basic and acidic residues" evidence="5">
    <location>
        <begin position="495"/>
        <end position="529"/>
    </location>
</feature>
<dbReference type="InterPro" id="IPR035897">
    <property type="entry name" value="Toll_tir_struct_dom_sf"/>
</dbReference>
<keyword evidence="7" id="KW-0732">Signal</keyword>
<dbReference type="STRING" id="7574.A0A1S3K6Q9"/>
<proteinExistence type="inferred from homology"/>
<dbReference type="PANTHER" id="PTHR11890:SF44">
    <property type="entry name" value="X-LINKED INTERLEUKIN-1 RECEPTOR ACCESSORY PROTEIN-LIKE 2"/>
    <property type="match status" value="1"/>
</dbReference>
<dbReference type="PROSITE" id="PS50104">
    <property type="entry name" value="TIR"/>
    <property type="match status" value="1"/>
</dbReference>
<gene>
    <name evidence="11" type="primary">LOC106179130</name>
</gene>
<feature type="region of interest" description="Disordered" evidence="5">
    <location>
        <begin position="492"/>
        <end position="533"/>
    </location>
</feature>
<comment type="similarity">
    <text evidence="1">Belongs to the interleukin-1 receptor family.</text>
</comment>
<dbReference type="RefSeq" id="XP_013418114.1">
    <property type="nucleotide sequence ID" value="XM_013562660.2"/>
</dbReference>
<dbReference type="PROSITE" id="PS50835">
    <property type="entry name" value="IG_LIKE"/>
    <property type="match status" value="2"/>
</dbReference>
<keyword evidence="6" id="KW-0472">Membrane</keyword>
<keyword evidence="6" id="KW-0812">Transmembrane</keyword>
<dbReference type="GeneID" id="106179130"/>
<organism evidence="10 11">
    <name type="scientific">Lingula anatina</name>
    <name type="common">Brachiopod</name>
    <name type="synonym">Lingula unguis</name>
    <dbReference type="NCBI Taxonomy" id="7574"/>
    <lineage>
        <taxon>Eukaryota</taxon>
        <taxon>Metazoa</taxon>
        <taxon>Spiralia</taxon>
        <taxon>Lophotrochozoa</taxon>
        <taxon>Brachiopoda</taxon>
        <taxon>Linguliformea</taxon>
        <taxon>Lingulata</taxon>
        <taxon>Lingulida</taxon>
        <taxon>Linguloidea</taxon>
        <taxon>Lingulidae</taxon>
        <taxon>Lingula</taxon>
    </lineage>
</organism>
<feature type="region of interest" description="Disordered" evidence="5">
    <location>
        <begin position="590"/>
        <end position="616"/>
    </location>
</feature>
<name>A0A1S3K6Q9_LINAN</name>
<dbReference type="Gene3D" id="3.40.50.10140">
    <property type="entry name" value="Toll/interleukin-1 receptor homology (TIR) domain"/>
    <property type="match status" value="1"/>
</dbReference>
<evidence type="ECO:0000256" key="6">
    <source>
        <dbReference type="SAM" id="Phobius"/>
    </source>
</evidence>
<feature type="compositionally biased region" description="Polar residues" evidence="5">
    <location>
        <begin position="590"/>
        <end position="608"/>
    </location>
</feature>
<feature type="chain" id="PRO_5010273585" evidence="7">
    <location>
        <begin position="20"/>
        <end position="622"/>
    </location>
</feature>
<sequence>MGKFLLLYFILVFIQSTEAGQFYYCPQVDVTEGPLRFTRELGNLDYSCTDNNKRLYCCAAGFQTLHWFKMENEKWISFPPPDQTGTCDVGCPYQLLRSNTTLAMKPPLQYRSGRYKCVISDDAGDQKQHEIELKVVECGNWNKPPAQMQPPKQRLTDGVLVHKRKHGQHVSFICEGFFGDPLGMFNDIRWQRKNKTSGHIREVTAWGPRYSVTETKREEDNILLANFTISDIEEGDYDDYMCRMSNGIGRGTEVKARLEYGEENPQMPFPIWICIVPATTLVLLLIIVSLIWVKYNLEFRLCYRSIKIRVLKEKDADADRHDDIYICTCPDSTNERQFAETILKEKLEKEGYSVRLDQDVLGFQSENREFTKAFDECRRYVILISPELLNPVPDYFDFFIDNALNQHTRIIFVIFGEINIDDWNRFAETQIKNCKNPQLLPKVLKMPFLNCLQYYPDAEREERPKSRWRYICKKSKRQKNERFWKKLQLCLPPPSEKKDPSGHDVVDGRRKDLSSESTERPLLEEDRPDPVPVDVGQTRIEVILDDEAEDDVFNEASDQNAVASNTGALGNHQGQGHMFQNQFSKESAYFSGSGSFQANSSEFPQKSPVQPMDAVGSALVEW</sequence>
<dbReference type="InterPro" id="IPR007110">
    <property type="entry name" value="Ig-like_dom"/>
</dbReference>
<keyword evidence="2" id="KW-1015">Disulfide bond</keyword>
<evidence type="ECO:0000256" key="1">
    <source>
        <dbReference type="ARBA" id="ARBA00009752"/>
    </source>
</evidence>
<feature type="domain" description="TIR" evidence="8">
    <location>
        <begin position="320"/>
        <end position="491"/>
    </location>
</feature>
<dbReference type="Proteomes" id="UP000085678">
    <property type="component" value="Unplaced"/>
</dbReference>
<dbReference type="SUPFAM" id="SSF48726">
    <property type="entry name" value="Immunoglobulin"/>
    <property type="match status" value="2"/>
</dbReference>
<feature type="transmembrane region" description="Helical" evidence="6">
    <location>
        <begin position="269"/>
        <end position="293"/>
    </location>
</feature>
<dbReference type="Gene3D" id="2.60.40.10">
    <property type="entry name" value="Immunoglobulins"/>
    <property type="match status" value="1"/>
</dbReference>
<evidence type="ECO:0000256" key="2">
    <source>
        <dbReference type="ARBA" id="ARBA00023157"/>
    </source>
</evidence>
<evidence type="ECO:0000259" key="9">
    <source>
        <dbReference type="PROSITE" id="PS50835"/>
    </source>
</evidence>
<accession>A0A1S3K6Q9</accession>
<feature type="domain" description="Ig-like" evidence="9">
    <location>
        <begin position="26"/>
        <end position="132"/>
    </location>
</feature>
<evidence type="ECO:0000256" key="5">
    <source>
        <dbReference type="SAM" id="MobiDB-lite"/>
    </source>
</evidence>
<keyword evidence="4" id="KW-0393">Immunoglobulin domain</keyword>
<evidence type="ECO:0000313" key="10">
    <source>
        <dbReference type="Proteomes" id="UP000085678"/>
    </source>
</evidence>
<evidence type="ECO:0000256" key="3">
    <source>
        <dbReference type="ARBA" id="ARBA00023180"/>
    </source>
</evidence>
<dbReference type="InterPro" id="IPR013783">
    <property type="entry name" value="Ig-like_fold"/>
</dbReference>